<dbReference type="GO" id="GO:0009254">
    <property type="term" value="P:peptidoglycan turnover"/>
    <property type="evidence" value="ECO:0007669"/>
    <property type="project" value="InterPro"/>
</dbReference>
<dbReference type="PANTHER" id="PTHR30124:SF0">
    <property type="entry name" value="MEMBRANE-BOUND LYTIC MUREIN TRANSGLYCOSYLASE A"/>
    <property type="match status" value="1"/>
</dbReference>
<evidence type="ECO:0000256" key="1">
    <source>
        <dbReference type="ARBA" id="ARBA00001420"/>
    </source>
</evidence>
<dbReference type="InterPro" id="IPR010611">
    <property type="entry name" value="3D_dom"/>
</dbReference>
<keyword evidence="6" id="KW-0732">Signal</keyword>
<keyword evidence="4" id="KW-0961">Cell wall biogenesis/degradation</keyword>
<dbReference type="InterPro" id="IPR036908">
    <property type="entry name" value="RlpA-like_sf"/>
</dbReference>
<dbReference type="PANTHER" id="PTHR30124">
    <property type="entry name" value="MEMBRANE-BOUND LYTIC MUREIN TRANSGLYCOSYLASE A"/>
    <property type="match status" value="1"/>
</dbReference>
<dbReference type="GO" id="GO:0009253">
    <property type="term" value="P:peptidoglycan catabolic process"/>
    <property type="evidence" value="ECO:0007669"/>
    <property type="project" value="TreeGrafter"/>
</dbReference>
<evidence type="ECO:0000256" key="5">
    <source>
        <dbReference type="ARBA" id="ARBA00030918"/>
    </source>
</evidence>
<dbReference type="STRING" id="1470200.PL75_09425"/>
<dbReference type="PROSITE" id="PS51257">
    <property type="entry name" value="PROKAR_LIPOPROTEIN"/>
    <property type="match status" value="1"/>
</dbReference>
<dbReference type="RefSeq" id="WP_047761684.1">
    <property type="nucleotide sequence ID" value="NZ_CP091510.1"/>
</dbReference>
<dbReference type="OrthoDB" id="9783686at2"/>
<comment type="caution">
    <text evidence="8">The sequence shown here is derived from an EMBL/GenBank/DDBJ whole genome shotgun (WGS) entry which is preliminary data.</text>
</comment>
<dbReference type="Gene3D" id="2.40.50.270">
    <property type="entry name" value="transglycosylase MltA"/>
    <property type="match status" value="1"/>
</dbReference>
<protein>
    <recommendedName>
        <fullName evidence="2">peptidoglycan lytic exotransglycosylase</fullName>
        <ecNumber evidence="2">4.2.2.n1</ecNumber>
    </recommendedName>
    <alternativeName>
        <fullName evidence="5">Murein hydrolase A</fullName>
    </alternativeName>
</protein>
<gene>
    <name evidence="8" type="ORF">PL75_09425</name>
</gene>
<name>A0A0J0YQ06_9NEIS</name>
<reference evidence="8 9" key="1">
    <citation type="submission" date="2014-11" db="EMBL/GenBank/DDBJ databases">
        <title>Genome of a novel goose pathogen.</title>
        <authorList>
            <person name="Hansen C.M."/>
            <person name="Hueffer K."/>
            <person name="Choi S.C."/>
        </authorList>
    </citation>
    <scope>NUCLEOTIDE SEQUENCE [LARGE SCALE GENOMIC DNA]</scope>
    <source>
        <strain evidence="8 9">KH1503</strain>
    </source>
</reference>
<sequence>MNATKIIRFSLPVLLTAVLAACSSRPTTPPVVIPPKDTVTVPSTPLPAGTPSPIGYSISPPGSGTTYQVVSHSALPQWQVQRFGQSLRAFRLGCERLKNQADWQNVCAQATQTPIDDVSAKTFFEQYFTPWQVSSNGKLGGTVTGYYEPVLHGDTKQTSKARFPIYGIPSDFVSVDLPANLRGSKATVRIQPTGANSGVISNSASYTANLAEFPITERTRALKGRFTGSRFVPYYTRNQINGGALNGRAPVLGYADDPVELFFLHIQGSGRLKTPDGRYIRLGFADKNEYPYVSIGRYMADKGYLPLAQTTMQGIKAYMQKNPQRLAEVLGQNPSYVFFRELPGNDVGPIGALGVPLLGEYSGAVDRHHITLGAPLFVATTHPIRNDALNRLIMAQDTGSAIKGAVRVDYFWGYGDEAGNVAGKQKHTGYVWQLLPNGVMPQYRP</sequence>
<dbReference type="Gene3D" id="2.40.40.10">
    <property type="entry name" value="RlpA-like domain"/>
    <property type="match status" value="1"/>
</dbReference>
<dbReference type="SMART" id="SM00925">
    <property type="entry name" value="MltA"/>
    <property type="match status" value="1"/>
</dbReference>
<dbReference type="Pfam" id="PF03562">
    <property type="entry name" value="MltA"/>
    <property type="match status" value="1"/>
</dbReference>
<evidence type="ECO:0000259" key="7">
    <source>
        <dbReference type="SMART" id="SM00925"/>
    </source>
</evidence>
<feature type="signal peptide" evidence="6">
    <location>
        <begin position="1"/>
        <end position="20"/>
    </location>
</feature>
<proteinExistence type="predicted"/>
<feature type="chain" id="PRO_5005247384" description="peptidoglycan lytic exotransglycosylase" evidence="6">
    <location>
        <begin position="21"/>
        <end position="445"/>
    </location>
</feature>
<feature type="domain" description="Lytic transglycosylase MltA" evidence="7">
    <location>
        <begin position="150"/>
        <end position="340"/>
    </location>
</feature>
<evidence type="ECO:0000256" key="4">
    <source>
        <dbReference type="ARBA" id="ARBA00023316"/>
    </source>
</evidence>
<dbReference type="EC" id="4.2.2.n1" evidence="2"/>
<dbReference type="InterPro" id="IPR026044">
    <property type="entry name" value="MltA"/>
</dbReference>
<evidence type="ECO:0000256" key="2">
    <source>
        <dbReference type="ARBA" id="ARBA00012587"/>
    </source>
</evidence>
<dbReference type="InterPro" id="IPR005300">
    <property type="entry name" value="MltA_B"/>
</dbReference>
<keyword evidence="9" id="KW-1185">Reference proteome</keyword>
<comment type="catalytic activity">
    <reaction evidence="1">
        <text>Exolytic cleavage of the (1-&gt;4)-beta-glycosidic linkage between N-acetylmuramic acid (MurNAc) and N-acetylglucosamine (GlcNAc) residues in peptidoglycan, from either the reducing or the non-reducing ends of the peptidoglycan chains, with concomitant formation of a 1,6-anhydrobond in the MurNAc residue.</text>
        <dbReference type="EC" id="4.2.2.n1"/>
    </reaction>
</comment>
<dbReference type="SUPFAM" id="SSF50685">
    <property type="entry name" value="Barwin-like endoglucanases"/>
    <property type="match status" value="1"/>
</dbReference>
<dbReference type="EMBL" id="JTDO01000017">
    <property type="protein sequence ID" value="KLT72217.1"/>
    <property type="molecule type" value="Genomic_DNA"/>
</dbReference>
<dbReference type="GO" id="GO:0004553">
    <property type="term" value="F:hydrolase activity, hydrolyzing O-glycosyl compounds"/>
    <property type="evidence" value="ECO:0007669"/>
    <property type="project" value="InterPro"/>
</dbReference>
<dbReference type="PIRSF" id="PIRSF019422">
    <property type="entry name" value="MltA"/>
    <property type="match status" value="1"/>
</dbReference>
<dbReference type="GO" id="GO:0008933">
    <property type="term" value="F:peptidoglycan lytic transglycosylase activity"/>
    <property type="evidence" value="ECO:0007669"/>
    <property type="project" value="TreeGrafter"/>
</dbReference>
<evidence type="ECO:0000256" key="6">
    <source>
        <dbReference type="SAM" id="SignalP"/>
    </source>
</evidence>
<evidence type="ECO:0000313" key="9">
    <source>
        <dbReference type="Proteomes" id="UP000036027"/>
    </source>
</evidence>
<dbReference type="CDD" id="cd14668">
    <property type="entry name" value="mlta_B"/>
    <property type="match status" value="1"/>
</dbReference>
<dbReference type="AlphaFoldDB" id="A0A0J0YQ06"/>
<dbReference type="PATRIC" id="fig|1470200.3.peg.879"/>
<dbReference type="Gene3D" id="2.40.240.50">
    <property type="entry name" value="Barwin-like endoglucanases"/>
    <property type="match status" value="1"/>
</dbReference>
<evidence type="ECO:0000256" key="3">
    <source>
        <dbReference type="ARBA" id="ARBA00023239"/>
    </source>
</evidence>
<dbReference type="GO" id="GO:0019867">
    <property type="term" value="C:outer membrane"/>
    <property type="evidence" value="ECO:0007669"/>
    <property type="project" value="InterPro"/>
</dbReference>
<dbReference type="GO" id="GO:0071555">
    <property type="term" value="P:cell wall organization"/>
    <property type="evidence" value="ECO:0007669"/>
    <property type="project" value="UniProtKB-KW"/>
</dbReference>
<accession>A0A0J0YQ06</accession>
<organism evidence="8 9">
    <name type="scientific">Neisseria arctica</name>
    <dbReference type="NCBI Taxonomy" id="1470200"/>
    <lineage>
        <taxon>Bacteria</taxon>
        <taxon>Pseudomonadati</taxon>
        <taxon>Pseudomonadota</taxon>
        <taxon>Betaproteobacteria</taxon>
        <taxon>Neisseriales</taxon>
        <taxon>Neisseriaceae</taxon>
        <taxon>Neisseria</taxon>
    </lineage>
</organism>
<dbReference type="CDD" id="cd14485">
    <property type="entry name" value="mltA_like_LT_A"/>
    <property type="match status" value="1"/>
</dbReference>
<evidence type="ECO:0000313" key="8">
    <source>
        <dbReference type="EMBL" id="KLT72217.1"/>
    </source>
</evidence>
<dbReference type="Pfam" id="PF06725">
    <property type="entry name" value="3D"/>
    <property type="match status" value="1"/>
</dbReference>
<keyword evidence="3" id="KW-0456">Lyase</keyword>
<dbReference type="Proteomes" id="UP000036027">
    <property type="component" value="Unassembled WGS sequence"/>
</dbReference>